<feature type="transmembrane region" description="Helical" evidence="1">
    <location>
        <begin position="82"/>
        <end position="99"/>
    </location>
</feature>
<keyword evidence="1" id="KW-1133">Transmembrane helix</keyword>
<reference evidence="2" key="1">
    <citation type="submission" date="2020-11" db="EMBL/GenBank/DDBJ databases">
        <title>Novosphingobium aureum sp. nov., a marine bacterium isolated from sediment of a salt flat.</title>
        <authorList>
            <person name="Yoo Y."/>
            <person name="Kim J.-J."/>
        </authorList>
    </citation>
    <scope>NUCLEOTIDE SEQUENCE</scope>
    <source>
        <strain evidence="2">YJ-S2-02</strain>
    </source>
</reference>
<sequence length="140" mass="14751">MTRASVVRSFGAFGFPLALVFVGYAVLNLAASLLALPQLPQALGYVVAVAVGATIITQALCMGGTGPGSVPIDKTRRHLPPHYKLLLLATLGCVAFWAWDQFIGDAPIRTMFSWPLIGVGSALELAIAARRMSEGDPGTR</sequence>
<dbReference type="EMBL" id="JADZGI010000001">
    <property type="protein sequence ID" value="MBH0112911.1"/>
    <property type="molecule type" value="Genomic_DNA"/>
</dbReference>
<organism evidence="2 3">
    <name type="scientific">Novosphingobium aureum</name>
    <dbReference type="NCBI Taxonomy" id="2792964"/>
    <lineage>
        <taxon>Bacteria</taxon>
        <taxon>Pseudomonadati</taxon>
        <taxon>Pseudomonadota</taxon>
        <taxon>Alphaproteobacteria</taxon>
        <taxon>Sphingomonadales</taxon>
        <taxon>Sphingomonadaceae</taxon>
        <taxon>Novosphingobium</taxon>
    </lineage>
</organism>
<keyword evidence="1" id="KW-0472">Membrane</keyword>
<accession>A0A931HCH3</accession>
<gene>
    <name evidence="2" type="ORF">I5E68_08095</name>
</gene>
<feature type="transmembrane region" description="Helical" evidence="1">
    <location>
        <begin position="12"/>
        <end position="36"/>
    </location>
</feature>
<dbReference type="RefSeq" id="WP_197162756.1">
    <property type="nucleotide sequence ID" value="NZ_JADZGI010000001.1"/>
</dbReference>
<feature type="transmembrane region" description="Helical" evidence="1">
    <location>
        <begin position="42"/>
        <end position="61"/>
    </location>
</feature>
<keyword evidence="1" id="KW-0812">Transmembrane</keyword>
<evidence type="ECO:0000313" key="3">
    <source>
        <dbReference type="Proteomes" id="UP000617634"/>
    </source>
</evidence>
<evidence type="ECO:0000313" key="2">
    <source>
        <dbReference type="EMBL" id="MBH0112911.1"/>
    </source>
</evidence>
<dbReference type="Proteomes" id="UP000617634">
    <property type="component" value="Unassembled WGS sequence"/>
</dbReference>
<name>A0A931HCH3_9SPHN</name>
<keyword evidence="3" id="KW-1185">Reference proteome</keyword>
<proteinExistence type="predicted"/>
<evidence type="ECO:0000256" key="1">
    <source>
        <dbReference type="SAM" id="Phobius"/>
    </source>
</evidence>
<comment type="caution">
    <text evidence="2">The sequence shown here is derived from an EMBL/GenBank/DDBJ whole genome shotgun (WGS) entry which is preliminary data.</text>
</comment>
<dbReference type="AlphaFoldDB" id="A0A931HCH3"/>
<protein>
    <submittedName>
        <fullName evidence="2">Uncharacterized protein</fullName>
    </submittedName>
</protein>